<proteinExistence type="predicted"/>
<evidence type="ECO:0000313" key="2">
    <source>
        <dbReference type="Proteomes" id="UP000321026"/>
    </source>
</evidence>
<organism evidence="1 2">
    <name type="scientific">Candidatus Dojkabacteria bacterium</name>
    <dbReference type="NCBI Taxonomy" id="2099670"/>
    <lineage>
        <taxon>Bacteria</taxon>
        <taxon>Candidatus Dojkabacteria</taxon>
    </lineage>
</organism>
<reference evidence="1 2" key="1">
    <citation type="submission" date="2018-09" db="EMBL/GenBank/DDBJ databases">
        <title>Metagenome Assembled Genomes from an Advanced Water Purification Facility.</title>
        <authorList>
            <person name="Stamps B.W."/>
            <person name="Spear J.R."/>
        </authorList>
    </citation>
    <scope>NUCLEOTIDE SEQUENCE [LARGE SCALE GENOMIC DNA]</scope>
    <source>
        <strain evidence="1">Bin_63_2</strain>
    </source>
</reference>
<evidence type="ECO:0000313" key="1">
    <source>
        <dbReference type="EMBL" id="TXG78427.1"/>
    </source>
</evidence>
<accession>A0A5C7JAC0</accession>
<name>A0A5C7JAC0_9BACT</name>
<sequence>MKILIIAIITMTSGSVLEIASPSLERCEYWQASVRQGAKMEITDDGGIRETVLSVECKVQEVYVPEAEGWEL</sequence>
<dbReference type="Proteomes" id="UP000321026">
    <property type="component" value="Unassembled WGS sequence"/>
</dbReference>
<protein>
    <submittedName>
        <fullName evidence="1">Uncharacterized protein</fullName>
    </submittedName>
</protein>
<comment type="caution">
    <text evidence="1">The sequence shown here is derived from an EMBL/GenBank/DDBJ whole genome shotgun (WGS) entry which is preliminary data.</text>
</comment>
<gene>
    <name evidence="1" type="ORF">E6Q11_01015</name>
</gene>
<dbReference type="AlphaFoldDB" id="A0A5C7JAC0"/>
<dbReference type="EMBL" id="SSDS01000016">
    <property type="protein sequence ID" value="TXG78427.1"/>
    <property type="molecule type" value="Genomic_DNA"/>
</dbReference>